<feature type="transmembrane region" description="Helical" evidence="4">
    <location>
        <begin position="1723"/>
        <end position="1747"/>
    </location>
</feature>
<protein>
    <submittedName>
        <fullName evidence="9">EGF-like domain-containing protein</fullName>
    </submittedName>
</protein>
<dbReference type="Pfam" id="PF03351">
    <property type="entry name" value="DOMON"/>
    <property type="match status" value="3"/>
</dbReference>
<keyword evidence="2" id="KW-1015">Disulfide bond</keyword>
<dbReference type="PROSITE" id="PS50836">
    <property type="entry name" value="DOMON"/>
    <property type="match status" value="4"/>
</dbReference>
<dbReference type="InterPro" id="IPR005018">
    <property type="entry name" value="DOMON_domain"/>
</dbReference>
<evidence type="ECO:0000313" key="8">
    <source>
        <dbReference type="Proteomes" id="UP000046392"/>
    </source>
</evidence>
<feature type="compositionally biased region" description="Low complexity" evidence="3">
    <location>
        <begin position="1506"/>
        <end position="1519"/>
    </location>
</feature>
<dbReference type="CDD" id="cd00054">
    <property type="entry name" value="EGF_CA"/>
    <property type="match status" value="1"/>
</dbReference>
<reference evidence="9" key="1">
    <citation type="submission" date="2017-02" db="UniProtKB">
        <authorList>
            <consortium name="WormBaseParasite"/>
        </authorList>
    </citation>
    <scope>IDENTIFICATION</scope>
</reference>
<feature type="compositionally biased region" description="Polar residues" evidence="3">
    <location>
        <begin position="1529"/>
        <end position="1546"/>
    </location>
</feature>
<evidence type="ECO:0000313" key="9">
    <source>
        <dbReference type="WBParaSite" id="SPAL_0001717500.1"/>
    </source>
</evidence>
<dbReference type="SUPFAM" id="SSF49344">
    <property type="entry name" value="CBD9-like"/>
    <property type="match status" value="1"/>
</dbReference>
<feature type="region of interest" description="Disordered" evidence="3">
    <location>
        <begin position="1357"/>
        <end position="1378"/>
    </location>
</feature>
<keyword evidence="4" id="KW-1133">Transmembrane helix</keyword>
<dbReference type="PROSITE" id="PS01186">
    <property type="entry name" value="EGF_2"/>
    <property type="match status" value="1"/>
</dbReference>
<feature type="chain" id="PRO_5005895969" evidence="5">
    <location>
        <begin position="19"/>
        <end position="1920"/>
    </location>
</feature>
<feature type="disulfide bond" evidence="2">
    <location>
        <begin position="189"/>
        <end position="198"/>
    </location>
</feature>
<dbReference type="STRING" id="174720.A0A0N5CH53"/>
<feature type="compositionally biased region" description="Polar residues" evidence="3">
    <location>
        <begin position="1438"/>
        <end position="1448"/>
    </location>
</feature>
<keyword evidence="4" id="KW-0472">Membrane</keyword>
<dbReference type="InterPro" id="IPR036084">
    <property type="entry name" value="Ser_inhib-like_sf"/>
</dbReference>
<evidence type="ECO:0000256" key="3">
    <source>
        <dbReference type="SAM" id="MobiDB-lite"/>
    </source>
</evidence>
<dbReference type="GO" id="GO:0004867">
    <property type="term" value="F:serine-type endopeptidase inhibitor activity"/>
    <property type="evidence" value="ECO:0007669"/>
    <property type="project" value="UniProtKB-KW"/>
</dbReference>
<dbReference type="SUPFAM" id="SSF57567">
    <property type="entry name" value="Serine protease inhibitors"/>
    <property type="match status" value="3"/>
</dbReference>
<dbReference type="PROSITE" id="PS50026">
    <property type="entry name" value="EGF_3"/>
    <property type="match status" value="1"/>
</dbReference>
<accession>A0A0N5CH53</accession>
<feature type="domain" description="DOMON" evidence="7">
    <location>
        <begin position="1179"/>
        <end position="1298"/>
    </location>
</feature>
<keyword evidence="4" id="KW-0812">Transmembrane</keyword>
<proteinExistence type="predicted"/>
<feature type="region of interest" description="Disordered" evidence="3">
    <location>
        <begin position="1434"/>
        <end position="1564"/>
    </location>
</feature>
<dbReference type="Pfam" id="PF01826">
    <property type="entry name" value="TIL"/>
    <property type="match status" value="3"/>
</dbReference>
<dbReference type="InterPro" id="IPR045266">
    <property type="entry name" value="DOH_DOMON"/>
</dbReference>
<feature type="domain" description="DOMON" evidence="7">
    <location>
        <begin position="624"/>
        <end position="745"/>
    </location>
</feature>
<keyword evidence="2" id="KW-0245">EGF-like domain</keyword>
<dbReference type="Proteomes" id="UP000046392">
    <property type="component" value="Unplaced"/>
</dbReference>
<keyword evidence="5" id="KW-0732">Signal</keyword>
<evidence type="ECO:0000259" key="6">
    <source>
        <dbReference type="PROSITE" id="PS50026"/>
    </source>
</evidence>
<dbReference type="WBParaSite" id="SPAL_0001717500.1">
    <property type="protein sequence ID" value="SPAL_0001717500.1"/>
    <property type="gene ID" value="SPAL_0001717500"/>
</dbReference>
<organism evidence="8 9">
    <name type="scientific">Strongyloides papillosus</name>
    <name type="common">Intestinal threadworm</name>
    <dbReference type="NCBI Taxonomy" id="174720"/>
    <lineage>
        <taxon>Eukaryota</taxon>
        <taxon>Metazoa</taxon>
        <taxon>Ecdysozoa</taxon>
        <taxon>Nematoda</taxon>
        <taxon>Chromadorea</taxon>
        <taxon>Rhabditida</taxon>
        <taxon>Tylenchina</taxon>
        <taxon>Panagrolaimomorpha</taxon>
        <taxon>Strongyloidoidea</taxon>
        <taxon>Strongyloididae</taxon>
        <taxon>Strongyloides</taxon>
    </lineage>
</organism>
<sequence length="1920" mass="213737">MKLLFYGILILYFTLAKGNIRLLSPVSISEDFDFSKGSPVNAKCHDLTEKDTNTETIVLGETFNVSWIDLAKLKGLYTVEVLDFDTYDLKTSIPLKTITPQSNSDSHIFTSSITFNKDLEECEKCYLRLVQTTEEKKDTEPLNYISCSLVKLLKNPETNQAFKTTDKDCIENSDCLNGGKCDADNKCFCLNGFYGKKCEESNDSDNFKKSFQPKEYEEKDFVEGGNKLYWKFNDNNEIQFVLQFPVNSWVLTGIRPFDYKKTCPTINYKDTAFKLDSQTTKKPLQKIDVKLNTTNLCKENEVMFDCPEISRECEASCDWTADPDSIPKCTKECGKEPRCVCKDGYVRAGNLNDTCVPFSQCQEEVEQECGKNTTFSKCGVACEPTCENMYDVKECLSDCQSPACTCSDNYVRHNGECIFWGDCPNLMVHLSNTTGESIKPNFVERVKAKNNVLSTTTTLSPPNVPVPSGKDEVNGDLHCPVNETINDCGTICEADCLTIFVREQCTDCGEKSCACKQGYARLNGKCVYWGDCPLTTEQVAATKGLDLTTIASVPTQEDSVPARAQAIKTVTSVNNGEKSSVDKLRELKKPSFADTEVMEDEAEVFGDDCFGEFRYPAGCLSGDCDYRLSWNLDDLTDNIEFSIEAKMSTNYWTGVGFSKTGHLADSDFIGITSINNNLKVVDLHTDTTLHPKIDKDQNINKFHGEHMNGILKAEFVRPRTSLFGNKHEDAQFTDNDCFKFIFPVAGKELENGNIASFPTAPIVSENEICVKKCKECVREFKYPQGCEGEECKYVANWNVDKISGEVEFEISSKGIGRWTGIGFSKDGSMANSDMILGWVYDGEGFVTDRFSFNKDVPVIDASGNQDVYIVKGDIEDNTQTITFRRKIITPDTKTDFPLNECYYFLYPVSGGRILATSVNDYKNPKTPILAHDTTPIVSSEKICICGSEIPTPKRFRRQVSDPFKSKIPATGELPPMPKENIQFFEDPLRCSDVVLISSNSDGLTRVKDYYALSSSFVRPDEFYGGEQSLDNVVSYVKDNIVTVSFSRKLDTGDFTDQPINLNNNQPMTILFAQGILPNPEKIETIDLDTLVSNGGAPGTDTKLYVFGKNFTSTQKPKENKETKKPELTQFKDESEKVDDVFSKTGIVSVANASGRVLPKAVDDCDDYFKYPPSCGEDDCKYLAKWIVDNGTITVQIRAKQSINRWTGIGFSPEGSMSGTDLIAVSVLDDGTSTITDQFVPDYNKPTLDSDQGIFDLVTKYENGFVYAKFSRELQTNDNSNDVNLESEHCNFFVYPVSGGDIVDKAEIQIHDEIPIVSEKKICLKACGIRSVKKEPVTAIPITPEFEITTIRSVDEVTAPSEEGSKTTISEVTVPSEEESKVTISEVSGEIEKVETTQGVVETSTAKTEGEHEPTTIAGTTEEEISFENINMNLPEKTPNVTEQSTTSKAPVEEPEMEHTTEKIEPTTEVKVTEEKVTDEASATTVESKGTEENVPSKTTESVPEPEFTTTEKAIPTTTESTKEIAGEDNTVTSTEGIFTTEKTTIQPKEGVESVTKPGNELDDEDDQISKNIINSIQNAGIINSSDEPTDGITLILRILNRKWDDSLLDKNSEAYKNLTKEVKETVQIIIKDKYPTLAYDRVLKYNKGSVLAYVHLEEQTLTDKEKSDLSDEQKTVPTIHDLSDHIRQVATLGTIGKLNVDPDTVRAYNSEGNSIDQVLLRNWIIVGLIIFGLLLLCCLASCLFFCCSKRSKKREKKDIIPHYGYGEYDNKGYKASLNNVSASYTVNPIYSTTPGSVNGTMKVHKTNGVSSPSTQISTQQMTIYTGGENQPNDDMTNVPEGLGETTYTEWQRDVASKDTPSHVQESTIYQPAVSSTLTRQTSPYITYPSEPTYYSMTNDPRYGHPHQNSPMTPSGYYRPY</sequence>
<feature type="compositionally biased region" description="Basic and acidic residues" evidence="3">
    <location>
        <begin position="1456"/>
        <end position="1478"/>
    </location>
</feature>
<dbReference type="InterPro" id="IPR000742">
    <property type="entry name" value="EGF"/>
</dbReference>
<dbReference type="InterPro" id="IPR002919">
    <property type="entry name" value="TIL_dom"/>
</dbReference>
<keyword evidence="1" id="KW-0646">Protease inhibitor</keyword>
<dbReference type="CDD" id="cd09631">
    <property type="entry name" value="DOMON_DOH"/>
    <property type="match status" value="4"/>
</dbReference>
<dbReference type="SMART" id="SM00664">
    <property type="entry name" value="DoH"/>
    <property type="match status" value="4"/>
</dbReference>
<feature type="domain" description="DOMON" evidence="7">
    <location>
        <begin position="791"/>
        <end position="910"/>
    </location>
</feature>
<feature type="region of interest" description="Disordered" evidence="3">
    <location>
        <begin position="1899"/>
        <end position="1920"/>
    </location>
</feature>
<evidence type="ECO:0000256" key="1">
    <source>
        <dbReference type="ARBA" id="ARBA00022900"/>
    </source>
</evidence>
<keyword evidence="8" id="KW-1185">Reference proteome</keyword>
<name>A0A0N5CH53_STREA</name>
<feature type="domain" description="EGF-like" evidence="6">
    <location>
        <begin position="165"/>
        <end position="199"/>
    </location>
</feature>
<dbReference type="PROSITE" id="PS00022">
    <property type="entry name" value="EGF_1"/>
    <property type="match status" value="1"/>
</dbReference>
<dbReference type="PANTHER" id="PTHR46901:SF2">
    <property type="entry name" value="GH04942P"/>
    <property type="match status" value="1"/>
</dbReference>
<evidence type="ECO:0000256" key="4">
    <source>
        <dbReference type="SAM" id="Phobius"/>
    </source>
</evidence>
<dbReference type="Gene3D" id="2.10.25.10">
    <property type="entry name" value="Laminin"/>
    <property type="match status" value="4"/>
</dbReference>
<feature type="compositionally biased region" description="Polar residues" evidence="3">
    <location>
        <begin position="1480"/>
        <end position="1501"/>
    </location>
</feature>
<evidence type="ECO:0000256" key="2">
    <source>
        <dbReference type="PROSITE-ProRule" id="PRU00076"/>
    </source>
</evidence>
<dbReference type="SMART" id="SM00181">
    <property type="entry name" value="EGF"/>
    <property type="match status" value="3"/>
</dbReference>
<keyword evidence="1" id="KW-0722">Serine protease inhibitor</keyword>
<feature type="signal peptide" evidence="5">
    <location>
        <begin position="1"/>
        <end position="18"/>
    </location>
</feature>
<evidence type="ECO:0000259" key="7">
    <source>
        <dbReference type="PROSITE" id="PS50836"/>
    </source>
</evidence>
<dbReference type="PANTHER" id="PTHR46901">
    <property type="entry name" value="GH04942P"/>
    <property type="match status" value="1"/>
</dbReference>
<feature type="domain" description="DOMON" evidence="7">
    <location>
        <begin position="947"/>
        <end position="1074"/>
    </location>
</feature>
<dbReference type="Gene3D" id="2.60.40.1210">
    <property type="entry name" value="Cellobiose dehydrogenase, cytochrome domain"/>
    <property type="match status" value="1"/>
</dbReference>
<comment type="caution">
    <text evidence="2">Lacks conserved residue(s) required for the propagation of feature annotation.</text>
</comment>
<evidence type="ECO:0000256" key="5">
    <source>
        <dbReference type="SAM" id="SignalP"/>
    </source>
</evidence>
<dbReference type="CDD" id="cd19941">
    <property type="entry name" value="TIL"/>
    <property type="match status" value="3"/>
</dbReference>